<dbReference type="PANTHER" id="PTHR22748">
    <property type="entry name" value="AP ENDONUCLEASE"/>
    <property type="match status" value="1"/>
</dbReference>
<feature type="active site" evidence="5">
    <location>
        <position position="193"/>
    </location>
</feature>
<feature type="binding site" evidence="6">
    <location>
        <position position="233"/>
    </location>
    <ligand>
        <name>Mg(2+)</name>
        <dbReference type="ChEBI" id="CHEBI:18420"/>
        <label>1</label>
    </ligand>
</feature>
<evidence type="ECO:0000256" key="2">
    <source>
        <dbReference type="ARBA" id="ARBA00022723"/>
    </source>
</evidence>
<dbReference type="GO" id="GO:0003906">
    <property type="term" value="F:DNA-(apurinic or apyrimidinic site) endonuclease activity"/>
    <property type="evidence" value="ECO:0007669"/>
    <property type="project" value="TreeGrafter"/>
</dbReference>
<dbReference type="EMBL" id="MK072504">
    <property type="protein sequence ID" value="AYV86388.1"/>
    <property type="molecule type" value="Genomic_DNA"/>
</dbReference>
<keyword evidence="10" id="KW-0255">Endonuclease</keyword>
<feature type="binding site" evidence="6">
    <location>
        <position position="109"/>
    </location>
    <ligand>
        <name>Mg(2+)</name>
        <dbReference type="ChEBI" id="CHEBI:18420"/>
        <label>1</label>
    </ligand>
</feature>
<feature type="compositionally biased region" description="Low complexity" evidence="8">
    <location>
        <begin position="56"/>
        <end position="71"/>
    </location>
</feature>
<feature type="binding site" evidence="6">
    <location>
        <position position="81"/>
    </location>
    <ligand>
        <name>Mg(2+)</name>
        <dbReference type="ChEBI" id="CHEBI:18420"/>
        <label>1</label>
    </ligand>
</feature>
<reference evidence="10" key="1">
    <citation type="submission" date="2018-10" db="EMBL/GenBank/DDBJ databases">
        <title>Hidden diversity of soil giant viruses.</title>
        <authorList>
            <person name="Schulz F."/>
            <person name="Alteio L."/>
            <person name="Goudeau D."/>
            <person name="Ryan E.M."/>
            <person name="Malmstrom R.R."/>
            <person name="Blanchard J."/>
            <person name="Woyke T."/>
        </authorList>
    </citation>
    <scope>NUCLEOTIDE SEQUENCE</scope>
    <source>
        <strain evidence="10">SMV1</strain>
    </source>
</reference>
<keyword evidence="4 6" id="KW-0460">Magnesium</keyword>
<feature type="site" description="Interaction with DNA substrate" evidence="7">
    <location>
        <position position="325"/>
    </location>
</feature>
<sequence length="334" mass="37571">MTTDTKTSVSIKIIKQDVSPLKAVPNQKDTQIIIKIINKDQPKDSKEGPSTSNSVLNSLISNKSPPNPSSISKSLRLVSWNIDRMNESKWYIITSFLNKECPAVFCINEIKMSAKKLIDTYLSRIKGYKYIVNDHSPSQYHGVAMLIREDLKYTPLVVNLGCSTRSDNKSDDPAKGRIIAIELESKINVVSCYTPNAGTGLKFLEYRIGEWNPAFYKFLNKLKESSPTVWLGDVNIAPEEIDVTAPKAMSSWAGFTMEERKSHRDFLGSGEWLDLWRFKNPDKIGYTWFSKGGGSKMRLDAVICSKDLLDKVKNVDILDLVGSDHFGLNVDFIC</sequence>
<evidence type="ECO:0000256" key="1">
    <source>
        <dbReference type="ARBA" id="ARBA00007092"/>
    </source>
</evidence>
<organism evidence="10">
    <name type="scientific">Solumvirus sp</name>
    <dbReference type="NCBI Taxonomy" id="2487773"/>
    <lineage>
        <taxon>Viruses</taxon>
        <taxon>Pithoviruses</taxon>
    </lineage>
</organism>
<evidence type="ECO:0000256" key="5">
    <source>
        <dbReference type="PIRSR" id="PIRSR604808-1"/>
    </source>
</evidence>
<feature type="active site" description="Proton donor/acceptor" evidence="5">
    <location>
        <position position="233"/>
    </location>
</feature>
<evidence type="ECO:0000313" key="10">
    <source>
        <dbReference type="EMBL" id="AYV86388.1"/>
    </source>
</evidence>
<dbReference type="InterPro" id="IPR004808">
    <property type="entry name" value="AP_endonuc_1"/>
</dbReference>
<evidence type="ECO:0000256" key="4">
    <source>
        <dbReference type="ARBA" id="ARBA00022842"/>
    </source>
</evidence>
<comment type="cofactor">
    <cofactor evidence="6">
        <name>Mg(2+)</name>
        <dbReference type="ChEBI" id="CHEBI:18420"/>
    </cofactor>
    <cofactor evidence="6">
        <name>Mn(2+)</name>
        <dbReference type="ChEBI" id="CHEBI:29035"/>
    </cofactor>
    <text evidence="6">Probably binds two magnesium or manganese ions per subunit.</text>
</comment>
<feature type="site" description="Important for catalytic activity" evidence="7">
    <location>
        <position position="300"/>
    </location>
</feature>
<dbReference type="PANTHER" id="PTHR22748:SF6">
    <property type="entry name" value="DNA-(APURINIC OR APYRIMIDINIC SITE) ENDONUCLEASE"/>
    <property type="match status" value="1"/>
</dbReference>
<dbReference type="GO" id="GO:0006284">
    <property type="term" value="P:base-excision repair"/>
    <property type="evidence" value="ECO:0007669"/>
    <property type="project" value="TreeGrafter"/>
</dbReference>
<dbReference type="GO" id="GO:0008311">
    <property type="term" value="F:double-stranded DNA 3'-5' DNA exonuclease activity"/>
    <property type="evidence" value="ECO:0007669"/>
    <property type="project" value="TreeGrafter"/>
</dbReference>
<evidence type="ECO:0000256" key="3">
    <source>
        <dbReference type="ARBA" id="ARBA00022801"/>
    </source>
</evidence>
<dbReference type="GO" id="GO:0046872">
    <property type="term" value="F:metal ion binding"/>
    <property type="evidence" value="ECO:0007669"/>
    <property type="project" value="UniProtKB-KW"/>
</dbReference>
<keyword evidence="2 6" id="KW-0479">Metal-binding</keyword>
<keyword evidence="10" id="KW-0540">Nuclease</keyword>
<proteinExistence type="inferred from homology"/>
<protein>
    <submittedName>
        <fullName evidence="10">Class II apurinic/apyrimidinic(AP)-endonuclease</fullName>
    </submittedName>
</protein>
<feature type="binding site" evidence="6">
    <location>
        <position position="325"/>
    </location>
    <ligand>
        <name>Mg(2+)</name>
        <dbReference type="ChEBI" id="CHEBI:18420"/>
        <label>1</label>
    </ligand>
</feature>
<evidence type="ECO:0000256" key="8">
    <source>
        <dbReference type="SAM" id="MobiDB-lite"/>
    </source>
</evidence>
<dbReference type="InterPro" id="IPR036691">
    <property type="entry name" value="Endo/exonu/phosph_ase_sf"/>
</dbReference>
<feature type="region of interest" description="Disordered" evidence="8">
    <location>
        <begin position="41"/>
        <end position="71"/>
    </location>
</feature>
<dbReference type="Gene3D" id="3.60.10.10">
    <property type="entry name" value="Endonuclease/exonuclease/phosphatase"/>
    <property type="match status" value="1"/>
</dbReference>
<evidence type="ECO:0000256" key="6">
    <source>
        <dbReference type="PIRSR" id="PIRSR604808-2"/>
    </source>
</evidence>
<dbReference type="GO" id="GO:0008081">
    <property type="term" value="F:phosphoric diester hydrolase activity"/>
    <property type="evidence" value="ECO:0007669"/>
    <property type="project" value="TreeGrafter"/>
</dbReference>
<feature type="site" description="Transition state stabilizer" evidence="7">
    <location>
        <position position="235"/>
    </location>
</feature>
<evidence type="ECO:0000259" key="9">
    <source>
        <dbReference type="Pfam" id="PF03372"/>
    </source>
</evidence>
<evidence type="ECO:0000256" key="7">
    <source>
        <dbReference type="PIRSR" id="PIRSR604808-3"/>
    </source>
</evidence>
<accession>A0A3G5AGY5</accession>
<comment type="similarity">
    <text evidence="1">Belongs to the DNA repair enzymes AP/ExoA family.</text>
</comment>
<dbReference type="PROSITE" id="PS51435">
    <property type="entry name" value="AP_NUCLEASE_F1_4"/>
    <property type="match status" value="1"/>
</dbReference>
<name>A0A3G5AGY5_9VIRU</name>
<dbReference type="NCBIfam" id="TIGR00633">
    <property type="entry name" value="xth"/>
    <property type="match status" value="1"/>
</dbReference>
<keyword evidence="3" id="KW-0378">Hydrolase</keyword>
<feature type="active site" description="Proton acceptor" evidence="5">
    <location>
        <position position="325"/>
    </location>
</feature>
<gene>
    <name evidence="10" type="ORF">Solumvirus7_3</name>
</gene>
<feature type="domain" description="Endonuclease/exonuclease/phosphatase" evidence="9">
    <location>
        <begin position="79"/>
        <end position="325"/>
    </location>
</feature>
<dbReference type="SUPFAM" id="SSF56219">
    <property type="entry name" value="DNase I-like"/>
    <property type="match status" value="1"/>
</dbReference>
<feature type="binding site" evidence="6">
    <location>
        <position position="235"/>
    </location>
    <ligand>
        <name>Mg(2+)</name>
        <dbReference type="ChEBI" id="CHEBI:18420"/>
        <label>1</label>
    </ligand>
</feature>
<keyword evidence="6" id="KW-0464">Manganese</keyword>
<dbReference type="Pfam" id="PF03372">
    <property type="entry name" value="Exo_endo_phos"/>
    <property type="match status" value="1"/>
</dbReference>
<feature type="binding site" evidence="6">
    <location>
        <position position="324"/>
    </location>
    <ligand>
        <name>Mg(2+)</name>
        <dbReference type="ChEBI" id="CHEBI:18420"/>
        <label>1</label>
    </ligand>
</feature>
<dbReference type="InterPro" id="IPR005135">
    <property type="entry name" value="Endo/exonuclease/phosphatase"/>
</dbReference>